<comment type="caution">
    <text evidence="4">Lacks conserved residue(s) required for the propagation of feature annotation.</text>
</comment>
<dbReference type="GO" id="GO:0032259">
    <property type="term" value="P:methylation"/>
    <property type="evidence" value="ECO:0007669"/>
    <property type="project" value="UniProtKB-UniRule"/>
</dbReference>
<keyword evidence="3 4" id="KW-0949">S-adenosyl-L-methionine</keyword>
<organism evidence="6 7">
    <name type="scientific">Miscanthus lutarioriparius</name>
    <dbReference type="NCBI Taxonomy" id="422564"/>
    <lineage>
        <taxon>Eukaryota</taxon>
        <taxon>Viridiplantae</taxon>
        <taxon>Streptophyta</taxon>
        <taxon>Embryophyta</taxon>
        <taxon>Tracheophyta</taxon>
        <taxon>Spermatophyta</taxon>
        <taxon>Magnoliopsida</taxon>
        <taxon>Liliopsida</taxon>
        <taxon>Poales</taxon>
        <taxon>Poaceae</taxon>
        <taxon>PACMAD clade</taxon>
        <taxon>Panicoideae</taxon>
        <taxon>Andropogonodae</taxon>
        <taxon>Andropogoneae</taxon>
        <taxon>Saccharinae</taxon>
        <taxon>Miscanthus</taxon>
    </lineage>
</organism>
<dbReference type="Gene3D" id="3.40.50.150">
    <property type="entry name" value="Vaccinia Virus protein VP39"/>
    <property type="match status" value="1"/>
</dbReference>
<keyword evidence="1 4" id="KW-0489">Methyltransferase</keyword>
<sequence length="240" mass="25868">MAASSTAAEASAPVPVPPAGLKEDIAGLYDESSGVWERICGDHLHHGFYEPGDAASVPDVRRAQIRTIDEALAFAAVPDDPEKKPKTIVDVGCGIGGSSRYLARKYGAQCTGITLSRVQAERGNALTAAQCFSDKVSLQVADALDQPFPDGMFDLVWSMESGEHMPDKTKDIRTADWSENVAPFWPAMIKLSLSWKGLTSALTCGWKTIRGAMGILLLIQGYRKGLIKFTIITCRKPRAA</sequence>
<dbReference type="PANTHER" id="PTHR43591">
    <property type="entry name" value="METHYLTRANSFERASE"/>
    <property type="match status" value="1"/>
</dbReference>
<name>A0A811QA17_9POAL</name>
<feature type="domain" description="Methyltransferase" evidence="5">
    <location>
        <begin position="88"/>
        <end position="169"/>
    </location>
</feature>
<protein>
    <recommendedName>
        <fullName evidence="5">Methyltransferase domain-containing protein</fullName>
    </recommendedName>
</protein>
<comment type="caution">
    <text evidence="6">The sequence shown here is derived from an EMBL/GenBank/DDBJ whole genome shotgun (WGS) entry which is preliminary data.</text>
</comment>
<dbReference type="EMBL" id="CAJGYO010000010">
    <property type="protein sequence ID" value="CAD6256123.1"/>
    <property type="molecule type" value="Genomic_DNA"/>
</dbReference>
<evidence type="ECO:0000256" key="2">
    <source>
        <dbReference type="ARBA" id="ARBA00022679"/>
    </source>
</evidence>
<dbReference type="AlphaFoldDB" id="A0A811QA17"/>
<dbReference type="InterPro" id="IPR025774">
    <property type="entry name" value="PiNMT-like"/>
</dbReference>
<evidence type="ECO:0000256" key="3">
    <source>
        <dbReference type="ARBA" id="ARBA00022691"/>
    </source>
</evidence>
<dbReference type="PANTHER" id="PTHR43591:SF81">
    <property type="entry name" value="MAGNESIUM PROTOPORPHYRIN IX METHYLTRANSFERASE, CHLOROPLASTIC-RELATED"/>
    <property type="match status" value="1"/>
</dbReference>
<dbReference type="Pfam" id="PF13649">
    <property type="entry name" value="Methyltransf_25"/>
    <property type="match status" value="1"/>
</dbReference>
<dbReference type="InterPro" id="IPR041698">
    <property type="entry name" value="Methyltransf_25"/>
</dbReference>
<dbReference type="OrthoDB" id="506498at2759"/>
<keyword evidence="7" id="KW-1185">Reference proteome</keyword>
<evidence type="ECO:0000313" key="7">
    <source>
        <dbReference type="Proteomes" id="UP000604825"/>
    </source>
</evidence>
<feature type="region of interest" description="SAM motif I" evidence="4">
    <location>
        <begin position="88"/>
        <end position="97"/>
    </location>
</feature>
<dbReference type="PROSITE" id="PS51581">
    <property type="entry name" value="SAM_GTMT"/>
    <property type="match status" value="1"/>
</dbReference>
<evidence type="ECO:0000259" key="5">
    <source>
        <dbReference type="Pfam" id="PF13649"/>
    </source>
</evidence>
<dbReference type="GO" id="GO:0008168">
    <property type="term" value="F:methyltransferase activity"/>
    <property type="evidence" value="ECO:0007669"/>
    <property type="project" value="UniProtKB-KW"/>
</dbReference>
<evidence type="ECO:0000256" key="4">
    <source>
        <dbReference type="PROSITE-ProRule" id="PRU00914"/>
    </source>
</evidence>
<dbReference type="Proteomes" id="UP000604825">
    <property type="component" value="Unassembled WGS sequence"/>
</dbReference>
<feature type="region of interest" description="SAM motif II" evidence="4">
    <location>
        <begin position="151"/>
        <end position="159"/>
    </location>
</feature>
<dbReference type="InterPro" id="IPR029063">
    <property type="entry name" value="SAM-dependent_MTases_sf"/>
</dbReference>
<accession>A0A811QA17</accession>
<reference evidence="6" key="1">
    <citation type="submission" date="2020-10" db="EMBL/GenBank/DDBJ databases">
        <authorList>
            <person name="Han B."/>
            <person name="Lu T."/>
            <person name="Zhao Q."/>
            <person name="Huang X."/>
            <person name="Zhao Y."/>
        </authorList>
    </citation>
    <scope>NUCLEOTIDE SEQUENCE</scope>
</reference>
<dbReference type="CDD" id="cd02440">
    <property type="entry name" value="AdoMet_MTases"/>
    <property type="match status" value="1"/>
</dbReference>
<dbReference type="SUPFAM" id="SSF53335">
    <property type="entry name" value="S-adenosyl-L-methionine-dependent methyltransferases"/>
    <property type="match status" value="1"/>
</dbReference>
<evidence type="ECO:0000313" key="6">
    <source>
        <dbReference type="EMBL" id="CAD6256123.1"/>
    </source>
</evidence>
<proteinExistence type="inferred from homology"/>
<evidence type="ECO:0000256" key="1">
    <source>
        <dbReference type="ARBA" id="ARBA00022603"/>
    </source>
</evidence>
<gene>
    <name evidence="6" type="ORF">NCGR_LOCUS39642</name>
</gene>
<comment type="similarity">
    <text evidence="4">Belongs to the class I-like SAM-binding methyltransferase superfamily. gTMT family.</text>
</comment>
<keyword evidence="2 4" id="KW-0808">Transferase</keyword>